<feature type="binding site" evidence="10">
    <location>
        <position position="265"/>
    </location>
    <ligand>
        <name>S-adenosyl-L-methionine</name>
        <dbReference type="ChEBI" id="CHEBI:59789"/>
    </ligand>
</feature>
<evidence type="ECO:0000256" key="9">
    <source>
        <dbReference type="ARBA" id="ARBA00047783"/>
    </source>
</evidence>
<evidence type="ECO:0000259" key="11">
    <source>
        <dbReference type="PROSITE" id="PS51684"/>
    </source>
</evidence>
<keyword evidence="4 10" id="KW-0808">Transferase</keyword>
<evidence type="ECO:0000313" key="13">
    <source>
        <dbReference type="Proteomes" id="UP000738402"/>
    </source>
</evidence>
<dbReference type="Pfam" id="PF25133">
    <property type="entry name" value="TYW2_N_2"/>
    <property type="match status" value="1"/>
</dbReference>
<dbReference type="SUPFAM" id="SSF53335">
    <property type="entry name" value="S-adenosyl-L-methionine-dependent methyltransferases"/>
    <property type="match status" value="1"/>
</dbReference>
<dbReference type="EC" id="2.1.1.228" evidence="10"/>
<dbReference type="Pfam" id="PF02475">
    <property type="entry name" value="TRM5-TYW2_MTfase"/>
    <property type="match status" value="1"/>
</dbReference>
<keyword evidence="7 10" id="KW-0496">Mitochondrion</keyword>
<keyword evidence="5 10" id="KW-0949">S-adenosyl-L-methionine</keyword>
<dbReference type="Gene3D" id="3.40.50.150">
    <property type="entry name" value="Vaccinia Virus protein VP39"/>
    <property type="match status" value="1"/>
</dbReference>
<dbReference type="HAMAP" id="MF_03152">
    <property type="entry name" value="TRM5"/>
    <property type="match status" value="1"/>
</dbReference>
<dbReference type="AlphaFoldDB" id="A0AAN6D1K5"/>
<keyword evidence="6 10" id="KW-0819">tRNA processing</keyword>
<evidence type="ECO:0000256" key="5">
    <source>
        <dbReference type="ARBA" id="ARBA00022691"/>
    </source>
</evidence>
<evidence type="ECO:0000256" key="6">
    <source>
        <dbReference type="ARBA" id="ARBA00022694"/>
    </source>
</evidence>
<proteinExistence type="inferred from homology"/>
<dbReference type="GO" id="GO:0052906">
    <property type="term" value="F:tRNA (guanine(37)-N1)-methyltransferase activity"/>
    <property type="evidence" value="ECO:0007669"/>
    <property type="project" value="UniProtKB-UniRule"/>
</dbReference>
<dbReference type="Proteomes" id="UP000738402">
    <property type="component" value="Unassembled WGS sequence"/>
</dbReference>
<evidence type="ECO:0000256" key="1">
    <source>
        <dbReference type="ARBA" id="ARBA00009775"/>
    </source>
</evidence>
<evidence type="ECO:0000256" key="3">
    <source>
        <dbReference type="ARBA" id="ARBA00022603"/>
    </source>
</evidence>
<keyword evidence="2 10" id="KW-0963">Cytoplasm</keyword>
<comment type="subcellular location">
    <subcellularLocation>
        <location evidence="10">Mitochondrion matrix</location>
    </subcellularLocation>
    <subcellularLocation>
        <location evidence="10">Nucleus</location>
    </subcellularLocation>
    <subcellularLocation>
        <location evidence="10">Cytoplasm</location>
    </subcellularLocation>
    <text evidence="10">Predominantly in the mitochondria and in the nucleus.</text>
</comment>
<evidence type="ECO:0000256" key="10">
    <source>
        <dbReference type="HAMAP-Rule" id="MF_03152"/>
    </source>
</evidence>
<dbReference type="PANTHER" id="PTHR23245">
    <property type="entry name" value="TRNA METHYLTRANSFERASE"/>
    <property type="match status" value="1"/>
</dbReference>
<dbReference type="PROSITE" id="PS51684">
    <property type="entry name" value="SAM_MT_TRM5_TYW2"/>
    <property type="match status" value="1"/>
</dbReference>
<accession>A0AAN6D1K5</accession>
<comment type="similarity">
    <text evidence="10">Belongs to the TRM5 / TYW2 family.</text>
</comment>
<keyword evidence="8 10" id="KW-0539">Nucleus</keyword>
<feature type="binding site" evidence="10">
    <location>
        <position position="383"/>
    </location>
    <ligand>
        <name>S-adenosyl-L-methionine</name>
        <dbReference type="ChEBI" id="CHEBI:59789"/>
    </ligand>
</feature>
<dbReference type="PANTHER" id="PTHR23245:SF36">
    <property type="entry name" value="TRNA (GUANINE(37)-N1)-METHYLTRANSFERASE"/>
    <property type="match status" value="1"/>
</dbReference>
<dbReference type="InterPro" id="IPR029063">
    <property type="entry name" value="SAM-dependent_MTases_sf"/>
</dbReference>
<feature type="binding site" evidence="10">
    <location>
        <begin position="331"/>
        <end position="332"/>
    </location>
    <ligand>
        <name>S-adenosyl-L-methionine</name>
        <dbReference type="ChEBI" id="CHEBI:59789"/>
    </ligand>
</feature>
<feature type="domain" description="SAM-dependent methyltransferase TRM5/TYW2-type" evidence="11">
    <location>
        <begin position="176"/>
        <end position="487"/>
    </location>
</feature>
<comment type="similarity">
    <text evidence="1">Belongs to the class I-like SAM-binding methyltransferase superfamily. TRM5/TYW2 family.</text>
</comment>
<dbReference type="GO" id="GO:0005634">
    <property type="term" value="C:nucleus"/>
    <property type="evidence" value="ECO:0007669"/>
    <property type="project" value="UniProtKB-SubCell"/>
</dbReference>
<reference evidence="12" key="1">
    <citation type="journal article" date="2021" name="G3 (Bethesda)">
        <title>Genomic diversity, chromosomal rearrangements, and interspecies hybridization in the ogataea polymorpha species complex.</title>
        <authorList>
            <person name="Hanson S.J."/>
            <person name="Cinneide E.O."/>
            <person name="Salzberg L.I."/>
            <person name="Wolfe K.H."/>
            <person name="McGowan J."/>
            <person name="Fitzpatrick D.A."/>
            <person name="Matlin K."/>
        </authorList>
    </citation>
    <scope>NUCLEOTIDE SEQUENCE</scope>
    <source>
        <strain evidence="12">83-405-1</strain>
    </source>
</reference>
<evidence type="ECO:0000256" key="2">
    <source>
        <dbReference type="ARBA" id="ARBA00022490"/>
    </source>
</evidence>
<gene>
    <name evidence="10" type="primary">TRM5</name>
    <name evidence="12" type="ORF">KL933_004711</name>
</gene>
<dbReference type="EMBL" id="JAHLUH010000016">
    <property type="protein sequence ID" value="KAG7724517.1"/>
    <property type="molecule type" value="Genomic_DNA"/>
</dbReference>
<evidence type="ECO:0000313" key="12">
    <source>
        <dbReference type="EMBL" id="KAG7724517.1"/>
    </source>
</evidence>
<comment type="caution">
    <text evidence="12">The sequence shown here is derived from an EMBL/GenBank/DDBJ whole genome shotgun (WGS) entry which is preliminary data.</text>
</comment>
<name>A0AAN6D1K5_9ASCO</name>
<evidence type="ECO:0000256" key="4">
    <source>
        <dbReference type="ARBA" id="ARBA00022679"/>
    </source>
</evidence>
<dbReference type="GO" id="GO:0002939">
    <property type="term" value="P:tRNA N1-guanine methylation"/>
    <property type="evidence" value="ECO:0007669"/>
    <property type="project" value="TreeGrafter"/>
</dbReference>
<organism evidence="12 13">
    <name type="scientific">Ogataea haglerorum</name>
    <dbReference type="NCBI Taxonomy" id="1937702"/>
    <lineage>
        <taxon>Eukaryota</taxon>
        <taxon>Fungi</taxon>
        <taxon>Dikarya</taxon>
        <taxon>Ascomycota</taxon>
        <taxon>Saccharomycotina</taxon>
        <taxon>Pichiomycetes</taxon>
        <taxon>Pichiales</taxon>
        <taxon>Pichiaceae</taxon>
        <taxon>Ogataea</taxon>
    </lineage>
</organism>
<evidence type="ECO:0000256" key="8">
    <source>
        <dbReference type="ARBA" id="ARBA00023242"/>
    </source>
</evidence>
<dbReference type="InterPro" id="IPR056744">
    <property type="entry name" value="TRM5/TYW2-like_N"/>
</dbReference>
<sequence>MTIPFPVRSSRIPTTLYRIVFFRKMSYQGFIAPEKIVPPVHRDMKSLDRSLFSLTFDVWTVIFPDVAQMGEFIKRFKQDTVQISRLPFLFRLSKSENKLEEYPKNPDYKAVALNHKIHSLGDIEDHISPEARKYIQNCDGKFFKHRFTLDYNFWRADEILQSILPENLLHGVPTSFTKTGHVAHVNLKDEYKPYDSLIGQVILDKNPSIKTVVDKQDSIDTVFRTFNMKVIAGEHDLLVEQKESDCVFTFDFSKVYWNSRLSTEHGRLIKMFKPGDAVCDVMAGVGPFAVPAGKNQCIVFANDLNPESYKYLKLNVKKNKVDSFVNYFNEDGREFIRKSSSMLAHFAEEHKQIEVCKPNARGTKKHKVTKVEIPGFFSHYVMNLPESAITFVDAFVGLFSNAFPELTRREVKSLPGYKLPVIHVHHFEKFAPTENPEPTEQELQHRIHRKLVDLLKFEIPFENLSFHYVRLVAPTKPMFCVSFTLPEEVAFAASEK</sequence>
<dbReference type="GO" id="GO:0070901">
    <property type="term" value="P:mitochondrial tRNA methylation"/>
    <property type="evidence" value="ECO:0007669"/>
    <property type="project" value="TreeGrafter"/>
</dbReference>
<dbReference type="InterPro" id="IPR025792">
    <property type="entry name" value="tRNA_Gua_MeTrfase_euk"/>
</dbReference>
<dbReference type="InterPro" id="IPR056743">
    <property type="entry name" value="TRM5-TYW2-like_MTfase"/>
</dbReference>
<comment type="catalytic activity">
    <reaction evidence="9 10">
        <text>guanosine(37) in tRNA + S-adenosyl-L-methionine = N(1)-methylguanosine(37) in tRNA + S-adenosyl-L-homocysteine + H(+)</text>
        <dbReference type="Rhea" id="RHEA:36899"/>
        <dbReference type="Rhea" id="RHEA-COMP:10145"/>
        <dbReference type="Rhea" id="RHEA-COMP:10147"/>
        <dbReference type="ChEBI" id="CHEBI:15378"/>
        <dbReference type="ChEBI" id="CHEBI:57856"/>
        <dbReference type="ChEBI" id="CHEBI:59789"/>
        <dbReference type="ChEBI" id="CHEBI:73542"/>
        <dbReference type="ChEBI" id="CHEBI:74269"/>
        <dbReference type="EC" id="2.1.1.228"/>
    </reaction>
</comment>
<dbReference type="InterPro" id="IPR030382">
    <property type="entry name" value="MeTrfase_TRM5/TYW2"/>
</dbReference>
<comment type="subunit">
    <text evidence="10">Monomer.</text>
</comment>
<dbReference type="FunFam" id="3.30.300.110:FF:000001">
    <property type="entry name" value="tRNA (guanine(37)-N1)-methyltransferase"/>
    <property type="match status" value="1"/>
</dbReference>
<dbReference type="Gene3D" id="3.30.300.110">
    <property type="entry name" value="Met-10+ protein-like domains"/>
    <property type="match status" value="1"/>
</dbReference>
<comment type="function">
    <text evidence="10">Specifically methylates the N1 position of guanosine-37 in various cytoplasmic and mitochondrial tRNAs. Methylation is not dependent on the nature of the nucleoside 5' of the target nucleoside. This is the first step in the biosynthesis of wybutosine (yW), a modified base adjacent to the anticodon of tRNAs and required for accurate decoding.</text>
</comment>
<protein>
    <recommendedName>
        <fullName evidence="10">tRNA (guanine(37)-N1)-methyltransferase</fullName>
        <ecNumber evidence="10">2.1.1.228</ecNumber>
    </recommendedName>
    <alternativeName>
        <fullName evidence="10">M1G-methyltransferase</fullName>
    </alternativeName>
    <alternativeName>
        <fullName evidence="10">tRNA [GM37] methyltransferase</fullName>
    </alternativeName>
    <alternativeName>
        <fullName evidence="10">tRNA methyltransferase 5</fullName>
    </alternativeName>
</protein>
<dbReference type="GO" id="GO:0005759">
    <property type="term" value="C:mitochondrial matrix"/>
    <property type="evidence" value="ECO:0007669"/>
    <property type="project" value="UniProtKB-SubCell"/>
</dbReference>
<keyword evidence="3 10" id="KW-0489">Methyltransferase</keyword>
<feature type="binding site" evidence="10">
    <location>
        <begin position="303"/>
        <end position="304"/>
    </location>
    <ligand>
        <name>S-adenosyl-L-methionine</name>
        <dbReference type="ChEBI" id="CHEBI:59789"/>
    </ligand>
</feature>
<evidence type="ECO:0000256" key="7">
    <source>
        <dbReference type="ARBA" id="ARBA00023128"/>
    </source>
</evidence>